<proteinExistence type="inferred from homology"/>
<feature type="compositionally biased region" description="Basic and acidic residues" evidence="11">
    <location>
        <begin position="117"/>
        <end position="151"/>
    </location>
</feature>
<feature type="compositionally biased region" description="Gly residues" evidence="11">
    <location>
        <begin position="447"/>
        <end position="456"/>
    </location>
</feature>
<comment type="subcellular location">
    <subcellularLocation>
        <location evidence="1">Nucleus</location>
    </subcellularLocation>
</comment>
<dbReference type="PANTHER" id="PTHR31633">
    <property type="entry name" value="H/ACA RIBONUCLEOPROTEIN COMPLEX NON-CORE SUBUNIT NAF1"/>
    <property type="match status" value="1"/>
</dbReference>
<evidence type="ECO:0000313" key="12">
    <source>
        <dbReference type="Proteomes" id="UP000515135"/>
    </source>
</evidence>
<feature type="compositionally biased region" description="Basic and acidic residues" evidence="11">
    <location>
        <begin position="182"/>
        <end position="202"/>
    </location>
</feature>
<evidence type="ECO:0000256" key="8">
    <source>
        <dbReference type="ARBA" id="ARBA00023242"/>
    </source>
</evidence>
<evidence type="ECO:0000256" key="2">
    <source>
        <dbReference type="ARBA" id="ARBA00009801"/>
    </source>
</evidence>
<dbReference type="GeneID" id="109478242"/>
<feature type="compositionally biased region" description="Basic and acidic residues" evidence="11">
    <location>
        <begin position="403"/>
        <end position="415"/>
    </location>
</feature>
<feature type="compositionally biased region" description="Pro residues" evidence="11">
    <location>
        <begin position="519"/>
        <end position="548"/>
    </location>
</feature>
<feature type="compositionally biased region" description="Polar residues" evidence="11">
    <location>
        <begin position="50"/>
        <end position="73"/>
    </location>
</feature>
<dbReference type="Proteomes" id="UP000515135">
    <property type="component" value="Unplaced"/>
</dbReference>
<name>A0A6P4ZML4_BRABE</name>
<protein>
    <recommendedName>
        <fullName evidence="3">H/ACA ribonucleoprotein complex non-core subunit NAF1</fullName>
    </recommendedName>
</protein>
<sequence length="596" mass="66528">MNLEVGVEEISKLRMSEYDENTRNRDSSEQECPKSTDKDSVSLDTDETVQESNISSSPGDTRSQEVSKCQSTFVDKDIAMETEEREIVPPHPDIEGATDVERKDVHSVASQPSVTTEWEHPNDVEETDHTTVTKEMTETKTDLSLETRSKTQPDLSTDTMEIDNMETNNVDVVQAHPVTRQDVIDTKEAVELQQEEPYKEETPGGEENVQESSESESTSSEESESSSDSSDSEDEEEEEVKNDKVKQDQPSQAKEEVVTQVTPDVPIEEFPDIILPEDVQVKAIGKISSIIGQLVVVQAYPNTPALDAETLLFNTDRQSIGVVNDTFGPVIQPCYSIQFSSAKKIEAVGLNLQHEIFFAPEVQDFTVYVFTQNLIKQKGSDASWKNDQEPPPEFLDYSDDEQEKMAKKSLKEAKGKKPKPRKAFKRDPEFPRTDSGYPPSQHYQGPGPSGWRGGWHGSHSSQEQWSRRPQHDYNVPQYPPPFDPPQFPGPPPGPPPPFLPPTFGWNQQPHAMNVRPLNYGPPPPAHHVNPPPPNMRLPFPPPPPPPPPHMRDGQGGGGRPSFHPHHYSGPPPQEMFPPMQFPFPPPPPPPPPPPSN</sequence>
<dbReference type="PANTHER" id="PTHR31633:SF1">
    <property type="entry name" value="H_ACA RIBONUCLEOPROTEIN COMPLEX NON-CORE SUBUNIT NAF1"/>
    <property type="match status" value="1"/>
</dbReference>
<evidence type="ECO:0000256" key="5">
    <source>
        <dbReference type="ARBA" id="ARBA00022552"/>
    </source>
</evidence>
<dbReference type="RefSeq" id="XP_019635259.1">
    <property type="nucleotide sequence ID" value="XM_019779700.1"/>
</dbReference>
<evidence type="ECO:0000256" key="10">
    <source>
        <dbReference type="ARBA" id="ARBA00063185"/>
    </source>
</evidence>
<feature type="compositionally biased region" description="Basic and acidic residues" evidence="11">
    <location>
        <begin position="85"/>
        <end position="106"/>
    </location>
</feature>
<dbReference type="AlphaFoldDB" id="A0A6P4ZML4"/>
<dbReference type="FunFam" id="2.40.10.230:FF:000002">
    <property type="entry name" value="H/ACA ribonucleoprotein complex non-core subunit NAF1"/>
    <property type="match status" value="1"/>
</dbReference>
<dbReference type="InterPro" id="IPR038664">
    <property type="entry name" value="Gar1/Naf1_Cbf5-bd_sf"/>
</dbReference>
<keyword evidence="12" id="KW-1185">Reference proteome</keyword>
<evidence type="ECO:0000256" key="3">
    <source>
        <dbReference type="ARBA" id="ARBA00021438"/>
    </source>
</evidence>
<dbReference type="Pfam" id="PF04410">
    <property type="entry name" value="Gar1"/>
    <property type="match status" value="1"/>
</dbReference>
<feature type="compositionally biased region" description="Polar residues" evidence="11">
    <location>
        <begin position="152"/>
        <end position="171"/>
    </location>
</feature>
<feature type="compositionally biased region" description="Pro residues" evidence="11">
    <location>
        <begin position="569"/>
        <end position="596"/>
    </location>
</feature>
<comment type="function">
    <text evidence="9">RNA-binding protein required for the maturation of box H/ACA snoRNPs complex and ribosome biogenesis. During assembly of the H/ACA snoRNPs complex, it associates with the complex and disappears during maturation of the complex and is replaced by NOLA1/GAR1 to yield mature H/ACA snoRNPs complex. Probably competes with NOLA1/GAR1 for binding with DKC1/NOLA4.</text>
</comment>
<keyword evidence="5" id="KW-0698">rRNA processing</keyword>
<dbReference type="SUPFAM" id="SSF50447">
    <property type="entry name" value="Translation proteins"/>
    <property type="match status" value="1"/>
</dbReference>
<comment type="similarity">
    <text evidence="2">Belongs to the NAF1 family.</text>
</comment>
<feature type="region of interest" description="Disordered" evidence="11">
    <location>
        <begin position="379"/>
        <end position="596"/>
    </location>
</feature>
<dbReference type="GO" id="GO:0003723">
    <property type="term" value="F:RNA binding"/>
    <property type="evidence" value="ECO:0007669"/>
    <property type="project" value="UniProtKB-KW"/>
</dbReference>
<dbReference type="GO" id="GO:0005732">
    <property type="term" value="C:sno(s)RNA-containing ribonucleoprotein complex"/>
    <property type="evidence" value="ECO:0007669"/>
    <property type="project" value="InterPro"/>
</dbReference>
<evidence type="ECO:0000256" key="9">
    <source>
        <dbReference type="ARBA" id="ARBA00057529"/>
    </source>
</evidence>
<feature type="compositionally biased region" description="Acidic residues" evidence="11">
    <location>
        <begin position="219"/>
        <end position="240"/>
    </location>
</feature>
<dbReference type="InterPro" id="IPR040309">
    <property type="entry name" value="Naf1"/>
</dbReference>
<organism evidence="12 13">
    <name type="scientific">Branchiostoma belcheri</name>
    <name type="common">Amphioxus</name>
    <dbReference type="NCBI Taxonomy" id="7741"/>
    <lineage>
        <taxon>Eukaryota</taxon>
        <taxon>Metazoa</taxon>
        <taxon>Chordata</taxon>
        <taxon>Cephalochordata</taxon>
        <taxon>Leptocardii</taxon>
        <taxon>Amphioxiformes</taxon>
        <taxon>Branchiostomatidae</taxon>
        <taxon>Branchiostoma</taxon>
    </lineage>
</organism>
<dbReference type="GO" id="GO:0005634">
    <property type="term" value="C:nucleus"/>
    <property type="evidence" value="ECO:0007669"/>
    <property type="project" value="UniProtKB-SubCell"/>
</dbReference>
<keyword evidence="4" id="KW-0690">Ribosome biogenesis</keyword>
<keyword evidence="6" id="KW-0597">Phosphoprotein</keyword>
<keyword evidence="8" id="KW-0539">Nucleus</keyword>
<evidence type="ECO:0000256" key="1">
    <source>
        <dbReference type="ARBA" id="ARBA00004123"/>
    </source>
</evidence>
<dbReference type="KEGG" id="bbel:109478242"/>
<dbReference type="OrthoDB" id="21550at2759"/>
<gene>
    <name evidence="13" type="primary">LOC109478242</name>
</gene>
<dbReference type="GO" id="GO:0001522">
    <property type="term" value="P:pseudouridine synthesis"/>
    <property type="evidence" value="ECO:0007669"/>
    <property type="project" value="InterPro"/>
</dbReference>
<keyword evidence="7" id="KW-0694">RNA-binding</keyword>
<feature type="compositionally biased region" description="Basic and acidic residues" evidence="11">
    <location>
        <begin position="9"/>
        <end position="41"/>
    </location>
</feature>
<evidence type="ECO:0000256" key="4">
    <source>
        <dbReference type="ARBA" id="ARBA00022517"/>
    </source>
</evidence>
<accession>A0A6P4ZML4</accession>
<feature type="region of interest" description="Disordered" evidence="11">
    <location>
        <begin position="1"/>
        <end position="262"/>
    </location>
</feature>
<dbReference type="InterPro" id="IPR009000">
    <property type="entry name" value="Transl_B-barrel_sf"/>
</dbReference>
<dbReference type="InterPro" id="IPR007504">
    <property type="entry name" value="H/ACA_rnp_Gar1/Naf1"/>
</dbReference>
<dbReference type="Gene3D" id="2.40.10.230">
    <property type="entry name" value="Probable tRNA pseudouridine synthase domain"/>
    <property type="match status" value="1"/>
</dbReference>
<evidence type="ECO:0000256" key="6">
    <source>
        <dbReference type="ARBA" id="ARBA00022553"/>
    </source>
</evidence>
<dbReference type="GO" id="GO:0006364">
    <property type="term" value="P:rRNA processing"/>
    <property type="evidence" value="ECO:0007669"/>
    <property type="project" value="UniProtKB-KW"/>
</dbReference>
<evidence type="ECO:0000256" key="11">
    <source>
        <dbReference type="SAM" id="MobiDB-lite"/>
    </source>
</evidence>
<reference evidence="13" key="1">
    <citation type="submission" date="2025-08" db="UniProtKB">
        <authorList>
            <consortium name="RefSeq"/>
        </authorList>
    </citation>
    <scope>IDENTIFICATION</scope>
    <source>
        <tissue evidence="13">Gonad</tissue>
    </source>
</reference>
<feature type="compositionally biased region" description="Basic and acidic residues" evidence="11">
    <location>
        <begin position="241"/>
        <end position="257"/>
    </location>
</feature>
<feature type="compositionally biased region" description="Pro residues" evidence="11">
    <location>
        <begin position="477"/>
        <end position="500"/>
    </location>
</feature>
<evidence type="ECO:0000256" key="7">
    <source>
        <dbReference type="ARBA" id="ARBA00022884"/>
    </source>
</evidence>
<dbReference type="GO" id="GO:0043489">
    <property type="term" value="P:RNA stabilization"/>
    <property type="evidence" value="ECO:0007669"/>
    <property type="project" value="UniProtKB-ARBA"/>
</dbReference>
<dbReference type="GO" id="GO:0000493">
    <property type="term" value="P:box H/ACA snoRNP assembly"/>
    <property type="evidence" value="ECO:0007669"/>
    <property type="project" value="InterPro"/>
</dbReference>
<comment type="subunit">
    <text evidence="10">During assembly of the complex, component of the small nucleolar ribonucleoprotein particles containing H/ACA-type snoRNAs (H/ACA snoRNPs) which contains NOLA2/NHP2, NOLA3/NOP10, NAF1 and DKC1/NOLA4. Interacts directly with DKC1/NOLA4.</text>
</comment>
<evidence type="ECO:0000313" key="13">
    <source>
        <dbReference type="RefSeq" id="XP_019635259.1"/>
    </source>
</evidence>